<dbReference type="Gene3D" id="3.40.50.1980">
    <property type="entry name" value="Nitrogenase molybdenum iron protein domain"/>
    <property type="match status" value="2"/>
</dbReference>
<comment type="similarity">
    <text evidence="2">Belongs to the bacterial solute-binding protein 8 family.</text>
</comment>
<organism evidence="9 10">
    <name type="scientific">Cohnella hongkongensis</name>
    <dbReference type="NCBI Taxonomy" id="178337"/>
    <lineage>
        <taxon>Bacteria</taxon>
        <taxon>Bacillati</taxon>
        <taxon>Bacillota</taxon>
        <taxon>Bacilli</taxon>
        <taxon>Bacillales</taxon>
        <taxon>Paenibacillaceae</taxon>
        <taxon>Cohnella</taxon>
    </lineage>
</organism>
<dbReference type="EMBL" id="JBHSEP010000001">
    <property type="protein sequence ID" value="MFC4596824.1"/>
    <property type="molecule type" value="Genomic_DNA"/>
</dbReference>
<feature type="compositionally biased region" description="Polar residues" evidence="6">
    <location>
        <begin position="45"/>
        <end position="58"/>
    </location>
</feature>
<feature type="coiled-coil region" evidence="5">
    <location>
        <begin position="190"/>
        <end position="217"/>
    </location>
</feature>
<dbReference type="InterPro" id="IPR051313">
    <property type="entry name" value="Bact_iron-sidero_bind"/>
</dbReference>
<evidence type="ECO:0000256" key="2">
    <source>
        <dbReference type="ARBA" id="ARBA00008814"/>
    </source>
</evidence>
<dbReference type="PANTHER" id="PTHR30532:SF1">
    <property type="entry name" value="IRON(3+)-HYDROXAMATE-BINDING PROTEIN FHUD"/>
    <property type="match status" value="1"/>
</dbReference>
<comment type="subcellular location">
    <subcellularLocation>
        <location evidence="1">Cell envelope</location>
    </subcellularLocation>
</comment>
<evidence type="ECO:0000256" key="5">
    <source>
        <dbReference type="SAM" id="Coils"/>
    </source>
</evidence>
<dbReference type="PANTHER" id="PTHR30532">
    <property type="entry name" value="IRON III DICITRATE-BINDING PERIPLASMIC PROTEIN"/>
    <property type="match status" value="1"/>
</dbReference>
<dbReference type="Proteomes" id="UP001596028">
    <property type="component" value="Unassembled WGS sequence"/>
</dbReference>
<dbReference type="RefSeq" id="WP_378091347.1">
    <property type="nucleotide sequence ID" value="NZ_JBHSEP010000001.1"/>
</dbReference>
<dbReference type="Pfam" id="PF01497">
    <property type="entry name" value="Peripla_BP_2"/>
    <property type="match status" value="1"/>
</dbReference>
<accession>A0ABV9F6J8</accession>
<evidence type="ECO:0000256" key="6">
    <source>
        <dbReference type="SAM" id="MobiDB-lite"/>
    </source>
</evidence>
<dbReference type="SUPFAM" id="SSF53807">
    <property type="entry name" value="Helical backbone' metal receptor"/>
    <property type="match status" value="1"/>
</dbReference>
<evidence type="ECO:0000256" key="1">
    <source>
        <dbReference type="ARBA" id="ARBA00004196"/>
    </source>
</evidence>
<reference evidence="10" key="1">
    <citation type="journal article" date="2019" name="Int. J. Syst. Evol. Microbiol.">
        <title>The Global Catalogue of Microorganisms (GCM) 10K type strain sequencing project: providing services to taxonomists for standard genome sequencing and annotation.</title>
        <authorList>
            <consortium name="The Broad Institute Genomics Platform"/>
            <consortium name="The Broad Institute Genome Sequencing Center for Infectious Disease"/>
            <person name="Wu L."/>
            <person name="Ma J."/>
        </authorList>
    </citation>
    <scope>NUCLEOTIDE SEQUENCE [LARGE SCALE GENOMIC DNA]</scope>
    <source>
        <strain evidence="10">CCUG 49571</strain>
    </source>
</reference>
<protein>
    <submittedName>
        <fullName evidence="9">ABC transporter substrate-binding protein</fullName>
    </submittedName>
</protein>
<evidence type="ECO:0000256" key="7">
    <source>
        <dbReference type="SAM" id="SignalP"/>
    </source>
</evidence>
<dbReference type="PROSITE" id="PS51257">
    <property type="entry name" value="PROKAR_LIPOPROTEIN"/>
    <property type="match status" value="1"/>
</dbReference>
<keyword evidence="3" id="KW-0813">Transport</keyword>
<gene>
    <name evidence="9" type="ORF">ACFO3S_01120</name>
</gene>
<name>A0ABV9F6J8_9BACL</name>
<dbReference type="InterPro" id="IPR002491">
    <property type="entry name" value="ABC_transptr_periplasmic_BD"/>
</dbReference>
<feature type="signal peptide" evidence="7">
    <location>
        <begin position="1"/>
        <end position="24"/>
    </location>
</feature>
<evidence type="ECO:0000313" key="10">
    <source>
        <dbReference type="Proteomes" id="UP001596028"/>
    </source>
</evidence>
<sequence>MDWRRKNKPMYALLAVAVTAMLLAACGGNGDKEGGGSAAEPAGTEQASPQPEQSSPEGAQQEEPGERKLVDPLGHEVVAPAEPQRVLASYLEDYLVALGVVPVAQWSVGGSPMGYLQPDLADVQTIPHDLPFEAVASVEPDLILIGDEALIADGKYDTYARIAPTYALGQEVNADWRKALLKVGEALGKSEEAQAVLDRYEEDLQAAREKIDAAYETRPSAAAIWLVSKTFWLVSDSQSSGDVMYRDLGLAVPELVERISKGEGGIWKSVSLEALTELDADHIFLINSDVSSGSEALQDPIWQSIKAVKNGNVHEYPPSSSWLYTGAIANRHIVEDVLESLVP</sequence>
<feature type="region of interest" description="Disordered" evidence="6">
    <location>
        <begin position="29"/>
        <end position="65"/>
    </location>
</feature>
<evidence type="ECO:0000256" key="3">
    <source>
        <dbReference type="ARBA" id="ARBA00022448"/>
    </source>
</evidence>
<evidence type="ECO:0000256" key="4">
    <source>
        <dbReference type="ARBA" id="ARBA00022729"/>
    </source>
</evidence>
<evidence type="ECO:0000313" key="9">
    <source>
        <dbReference type="EMBL" id="MFC4596824.1"/>
    </source>
</evidence>
<keyword evidence="10" id="KW-1185">Reference proteome</keyword>
<feature type="chain" id="PRO_5047460721" evidence="7">
    <location>
        <begin position="25"/>
        <end position="343"/>
    </location>
</feature>
<keyword evidence="5" id="KW-0175">Coiled coil</keyword>
<keyword evidence="4 7" id="KW-0732">Signal</keyword>
<dbReference type="PROSITE" id="PS50983">
    <property type="entry name" value="FE_B12_PBP"/>
    <property type="match status" value="1"/>
</dbReference>
<feature type="domain" description="Fe/B12 periplasmic-binding" evidence="8">
    <location>
        <begin position="83"/>
        <end position="343"/>
    </location>
</feature>
<comment type="caution">
    <text evidence="9">The sequence shown here is derived from an EMBL/GenBank/DDBJ whole genome shotgun (WGS) entry which is preliminary data.</text>
</comment>
<evidence type="ECO:0000259" key="8">
    <source>
        <dbReference type="PROSITE" id="PS50983"/>
    </source>
</evidence>
<proteinExistence type="inferred from homology"/>